<dbReference type="AlphaFoldDB" id="A0AA90Z4U6"/>
<dbReference type="InterPro" id="IPR018723">
    <property type="entry name" value="DUF2254_membrane"/>
</dbReference>
<dbReference type="Proteomes" id="UP000597886">
    <property type="component" value="Unassembled WGS sequence"/>
</dbReference>
<accession>A0AA90Z4U6</accession>
<evidence type="ECO:0000313" key="2">
    <source>
        <dbReference type="EMBL" id="NOE20256.1"/>
    </source>
</evidence>
<keyword evidence="1" id="KW-0812">Transmembrane</keyword>
<feature type="transmembrane region" description="Helical" evidence="1">
    <location>
        <begin position="106"/>
        <end position="125"/>
    </location>
</feature>
<dbReference type="Pfam" id="PF10011">
    <property type="entry name" value="DUF2254"/>
    <property type="match status" value="1"/>
</dbReference>
<organism evidence="2 3">
    <name type="scientific">Ruegeria atlantica</name>
    <dbReference type="NCBI Taxonomy" id="81569"/>
    <lineage>
        <taxon>Bacteria</taxon>
        <taxon>Pseudomonadati</taxon>
        <taxon>Pseudomonadota</taxon>
        <taxon>Alphaproteobacteria</taxon>
        <taxon>Rhodobacterales</taxon>
        <taxon>Roseobacteraceae</taxon>
        <taxon>Ruegeria</taxon>
    </lineage>
</organism>
<name>A0AA90Z4U6_9RHOB</name>
<protein>
    <submittedName>
        <fullName evidence="2">DUF2254 domain-containing protein</fullName>
    </submittedName>
</protein>
<proteinExistence type="predicted"/>
<sequence length="421" mass="45259">MQTPRELVRYFRGFLTIPAAISLSGLVVAGIVFKTEQALVTWGWSASDWLSVSNRTASDVLSAISAASMSALVMVYSIVLLVYTLAAGSIGPRLLQRFGEDRVNQIAVGSLGATFLYSLMILWLVRDDTSVNLAVVVGIIYSIVSVLLLLLFVHTVSTRVTIDQEAARISEALDRQVSTAIENSADIPSSEAIPEKGDKRPVPASGTGYLNSINTEELVRAAKQAGAVVVFDVQPGDFMVPSDILANVHGDCNESLNDLAQAAAPLIPARDPNGDIRFSVHLLVEIALRALSPGVNDTFTAIVCIDRLSASLARAWSSKLCTGVYRDDDGAVRVVYPSITAESLFHDSMPALRRAARGNGLVTAALIRALVRIAEAAPEKEAWAVVDELTAVRDETRESDMLERDIDKFCGQIETAMRGLS</sequence>
<gene>
    <name evidence="2" type="ORF">GS634_19200</name>
</gene>
<feature type="transmembrane region" description="Helical" evidence="1">
    <location>
        <begin position="131"/>
        <end position="153"/>
    </location>
</feature>
<keyword evidence="1" id="KW-0472">Membrane</keyword>
<comment type="caution">
    <text evidence="2">The sequence shown here is derived from an EMBL/GenBank/DDBJ whole genome shotgun (WGS) entry which is preliminary data.</text>
</comment>
<keyword evidence="1" id="KW-1133">Transmembrane helix</keyword>
<feature type="transmembrane region" description="Helical" evidence="1">
    <location>
        <begin position="60"/>
        <end position="85"/>
    </location>
</feature>
<evidence type="ECO:0000256" key="1">
    <source>
        <dbReference type="SAM" id="Phobius"/>
    </source>
</evidence>
<reference evidence="2" key="1">
    <citation type="submission" date="2019-12" db="EMBL/GenBank/DDBJ databases">
        <title>Ruegeria JWLKs population differentiation of coral mucus and skeleton niches.</title>
        <authorList>
            <person name="Luo D."/>
        </authorList>
    </citation>
    <scope>NUCLEOTIDE SEQUENCE</scope>
    <source>
        <strain evidence="2">HKCCD6181</strain>
    </source>
</reference>
<evidence type="ECO:0000313" key="3">
    <source>
        <dbReference type="Proteomes" id="UP000597886"/>
    </source>
</evidence>
<dbReference type="EMBL" id="WVRA01000009">
    <property type="protein sequence ID" value="NOE20256.1"/>
    <property type="molecule type" value="Genomic_DNA"/>
</dbReference>
<feature type="transmembrane region" description="Helical" evidence="1">
    <location>
        <begin position="12"/>
        <end position="33"/>
    </location>
</feature>